<feature type="region of interest" description="Disordered" evidence="5">
    <location>
        <begin position="62"/>
        <end position="82"/>
    </location>
</feature>
<sequence>MAKIDLSKMNFDELKELQKDLPKAIEEFTERRRREALAAAKEAAAAAGFSLEELVGKPSKPKGGFLPAKYRHPENPEVTWSGRGRRPAWIKEALDEGKSLEDFAI</sequence>
<dbReference type="GO" id="GO:0003681">
    <property type="term" value="F:bent DNA binding"/>
    <property type="evidence" value="ECO:0007669"/>
    <property type="project" value="TreeGrafter"/>
</dbReference>
<dbReference type="Gene3D" id="4.10.430.10">
    <property type="entry name" value="Histone-like protein H-NS, C-terminal domain"/>
    <property type="match status" value="1"/>
</dbReference>
<dbReference type="GO" id="GO:0009295">
    <property type="term" value="C:nucleoid"/>
    <property type="evidence" value="ECO:0007669"/>
    <property type="project" value="UniProtKB-SubCell"/>
</dbReference>
<accession>A0A8J7IKH9</accession>
<name>A0A8J7IKH9_9RHOB</name>
<dbReference type="PANTHER" id="PTHR38097">
    <property type="match status" value="1"/>
</dbReference>
<gene>
    <name evidence="7" type="ORF">JF290_19200</name>
</gene>
<protein>
    <submittedName>
        <fullName evidence="7">H-NS histone family protein</fullName>
    </submittedName>
</protein>
<comment type="caution">
    <text evidence="7">The sequence shown here is derived from an EMBL/GenBank/DDBJ whole genome shotgun (WGS) entry which is preliminary data.</text>
</comment>
<evidence type="ECO:0000256" key="4">
    <source>
        <dbReference type="ARBA" id="ARBA00023125"/>
    </source>
</evidence>
<dbReference type="GO" id="GO:0000976">
    <property type="term" value="F:transcription cis-regulatory region binding"/>
    <property type="evidence" value="ECO:0007669"/>
    <property type="project" value="TreeGrafter"/>
</dbReference>
<keyword evidence="3" id="KW-0963">Cytoplasm</keyword>
<dbReference type="GO" id="GO:0001217">
    <property type="term" value="F:DNA-binding transcription repressor activity"/>
    <property type="evidence" value="ECO:0007669"/>
    <property type="project" value="TreeGrafter"/>
</dbReference>
<dbReference type="SMART" id="SM00528">
    <property type="entry name" value="HNS"/>
    <property type="match status" value="1"/>
</dbReference>
<dbReference type="AlphaFoldDB" id="A0A8J7IKH9"/>
<evidence type="ECO:0000256" key="5">
    <source>
        <dbReference type="SAM" id="MobiDB-lite"/>
    </source>
</evidence>
<dbReference type="GO" id="GO:0005829">
    <property type="term" value="C:cytosol"/>
    <property type="evidence" value="ECO:0007669"/>
    <property type="project" value="TreeGrafter"/>
</dbReference>
<dbReference type="RefSeq" id="WP_199026526.1">
    <property type="nucleotide sequence ID" value="NZ_JAELVR010000018.1"/>
</dbReference>
<evidence type="ECO:0000256" key="1">
    <source>
        <dbReference type="ARBA" id="ARBA00004453"/>
    </source>
</evidence>
<proteinExistence type="inferred from homology"/>
<evidence type="ECO:0000259" key="6">
    <source>
        <dbReference type="SMART" id="SM00528"/>
    </source>
</evidence>
<dbReference type="SUPFAM" id="SSF81273">
    <property type="entry name" value="H-NS histone-like proteins"/>
    <property type="match status" value="1"/>
</dbReference>
<evidence type="ECO:0000256" key="2">
    <source>
        <dbReference type="ARBA" id="ARBA00010610"/>
    </source>
</evidence>
<organism evidence="7 8">
    <name type="scientific">Sedimentitalea arenosa</name>
    <dbReference type="NCBI Taxonomy" id="2798803"/>
    <lineage>
        <taxon>Bacteria</taxon>
        <taxon>Pseudomonadati</taxon>
        <taxon>Pseudomonadota</taxon>
        <taxon>Alphaproteobacteria</taxon>
        <taxon>Rhodobacterales</taxon>
        <taxon>Paracoccaceae</taxon>
        <taxon>Sedimentitalea</taxon>
    </lineage>
</organism>
<keyword evidence="4" id="KW-0238">DNA-binding</keyword>
<dbReference type="PANTHER" id="PTHR38097:SF2">
    <property type="entry name" value="DNA-BINDING PROTEIN STPA"/>
    <property type="match status" value="1"/>
</dbReference>
<evidence type="ECO:0000313" key="7">
    <source>
        <dbReference type="EMBL" id="MBJ6373652.1"/>
    </source>
</evidence>
<dbReference type="InterPro" id="IPR037150">
    <property type="entry name" value="H-NS_C_dom_sf"/>
</dbReference>
<comment type="subcellular location">
    <subcellularLocation>
        <location evidence="1">Cytoplasm</location>
        <location evidence="1">Nucleoid</location>
    </subcellularLocation>
</comment>
<feature type="domain" description="DNA-binding protein H-NS-like C-terminal" evidence="6">
    <location>
        <begin position="60"/>
        <end position="105"/>
    </location>
</feature>
<dbReference type="GO" id="GO:0032993">
    <property type="term" value="C:protein-DNA complex"/>
    <property type="evidence" value="ECO:0007669"/>
    <property type="project" value="TreeGrafter"/>
</dbReference>
<dbReference type="Pfam" id="PF00816">
    <property type="entry name" value="Histone_HNS"/>
    <property type="match status" value="1"/>
</dbReference>
<evidence type="ECO:0000313" key="8">
    <source>
        <dbReference type="Proteomes" id="UP000619079"/>
    </source>
</evidence>
<dbReference type="Proteomes" id="UP000619079">
    <property type="component" value="Unassembled WGS sequence"/>
</dbReference>
<reference evidence="7" key="1">
    <citation type="submission" date="2020-12" db="EMBL/GenBank/DDBJ databases">
        <title>Sedimentitalea sp. nov., isolated from sand in Incheon.</title>
        <authorList>
            <person name="Kim W."/>
        </authorList>
    </citation>
    <scope>NUCLEOTIDE SEQUENCE</scope>
    <source>
        <strain evidence="7">CAU 1593</strain>
    </source>
</reference>
<dbReference type="EMBL" id="JAELVR010000018">
    <property type="protein sequence ID" value="MBJ6373652.1"/>
    <property type="molecule type" value="Genomic_DNA"/>
</dbReference>
<evidence type="ECO:0000256" key="3">
    <source>
        <dbReference type="ARBA" id="ARBA00022490"/>
    </source>
</evidence>
<dbReference type="InterPro" id="IPR027444">
    <property type="entry name" value="H-NS_C_dom"/>
</dbReference>
<comment type="similarity">
    <text evidence="2">Belongs to the histone-like protein H-NS family.</text>
</comment>
<keyword evidence="8" id="KW-1185">Reference proteome</keyword>
<dbReference type="GO" id="GO:0003680">
    <property type="term" value="F:minor groove of adenine-thymine-rich DNA binding"/>
    <property type="evidence" value="ECO:0007669"/>
    <property type="project" value="TreeGrafter"/>
</dbReference>